<proteinExistence type="predicted"/>
<dbReference type="AlphaFoldDB" id="A0A059AGB9"/>
<organism evidence="1">
    <name type="scientific">Eucalyptus grandis</name>
    <name type="common">Flooded gum</name>
    <dbReference type="NCBI Taxonomy" id="71139"/>
    <lineage>
        <taxon>Eukaryota</taxon>
        <taxon>Viridiplantae</taxon>
        <taxon>Streptophyta</taxon>
        <taxon>Embryophyta</taxon>
        <taxon>Tracheophyta</taxon>
        <taxon>Spermatophyta</taxon>
        <taxon>Magnoliopsida</taxon>
        <taxon>eudicotyledons</taxon>
        <taxon>Gunneridae</taxon>
        <taxon>Pentapetalae</taxon>
        <taxon>rosids</taxon>
        <taxon>malvids</taxon>
        <taxon>Myrtales</taxon>
        <taxon>Myrtaceae</taxon>
        <taxon>Myrtoideae</taxon>
        <taxon>Eucalypteae</taxon>
        <taxon>Eucalyptus</taxon>
    </lineage>
</organism>
<accession>A0A059AGB9</accession>
<sequence>MNSRQEFLNAYLRTSYVSWQGNITAPTKNLGNIDVYILVLNHLSHLLIRICRHPLNFTPPTLRKDKTFVQIFSVPAPSEAKILQDRDHLSLNG</sequence>
<protein>
    <submittedName>
        <fullName evidence="1">Uncharacterized protein</fullName>
    </submittedName>
</protein>
<gene>
    <name evidence="1" type="ORF">EUGRSUZ_J02385</name>
</gene>
<dbReference type="EMBL" id="KK198762">
    <property type="protein sequence ID" value="KCW53087.1"/>
    <property type="molecule type" value="Genomic_DNA"/>
</dbReference>
<evidence type="ECO:0000313" key="1">
    <source>
        <dbReference type="EMBL" id="KCW53087.1"/>
    </source>
</evidence>
<dbReference type="Gramene" id="KCW53087">
    <property type="protein sequence ID" value="KCW53087"/>
    <property type="gene ID" value="EUGRSUZ_J02385"/>
</dbReference>
<name>A0A059AGB9_EUCGR</name>
<dbReference type="InParanoid" id="A0A059AGB9"/>
<reference evidence="1" key="1">
    <citation type="submission" date="2013-07" db="EMBL/GenBank/DDBJ databases">
        <title>The genome of Eucalyptus grandis.</title>
        <authorList>
            <person name="Schmutz J."/>
            <person name="Hayes R."/>
            <person name="Myburg A."/>
            <person name="Tuskan G."/>
            <person name="Grattapaglia D."/>
            <person name="Rokhsar D.S."/>
        </authorList>
    </citation>
    <scope>NUCLEOTIDE SEQUENCE</scope>
    <source>
        <tissue evidence="1">Leaf extractions</tissue>
    </source>
</reference>